<dbReference type="RefSeq" id="XP_066920170.1">
    <property type="nucleotide sequence ID" value="XM_067064069.1"/>
</dbReference>
<evidence type="ECO:0000313" key="3">
    <source>
        <dbReference type="Proteomes" id="UP000594262"/>
    </source>
</evidence>
<protein>
    <recommendedName>
        <fullName evidence="1">SAM domain-containing protein</fullName>
    </recommendedName>
</protein>
<dbReference type="AlphaFoldDB" id="A0A7M5XEH7"/>
<proteinExistence type="predicted"/>
<dbReference type="Pfam" id="PF00536">
    <property type="entry name" value="SAM_1"/>
    <property type="match status" value="1"/>
</dbReference>
<dbReference type="PROSITE" id="PS50105">
    <property type="entry name" value="SAM_DOMAIN"/>
    <property type="match status" value="1"/>
</dbReference>
<dbReference type="EnsemblMetazoa" id="CLYHEMT021770.2">
    <property type="protein sequence ID" value="CLYHEMP021770.2"/>
    <property type="gene ID" value="CLYHEMG021770"/>
</dbReference>
<accession>A0A7M5XEH7</accession>
<organism evidence="2 3">
    <name type="scientific">Clytia hemisphaerica</name>
    <dbReference type="NCBI Taxonomy" id="252671"/>
    <lineage>
        <taxon>Eukaryota</taxon>
        <taxon>Metazoa</taxon>
        <taxon>Cnidaria</taxon>
        <taxon>Hydrozoa</taxon>
        <taxon>Hydroidolina</taxon>
        <taxon>Leptothecata</taxon>
        <taxon>Obeliida</taxon>
        <taxon>Clytiidae</taxon>
        <taxon>Clytia</taxon>
    </lineage>
</organism>
<dbReference type="GeneID" id="136807486"/>
<feature type="domain" description="SAM" evidence="1">
    <location>
        <begin position="34"/>
        <end position="98"/>
    </location>
</feature>
<dbReference type="PANTHER" id="PTHR46829:SF1">
    <property type="entry name" value="STERILE ALPHA MOTIF DOMAIN-CONTAINING PROTEIN 15"/>
    <property type="match status" value="1"/>
</dbReference>
<dbReference type="PANTHER" id="PTHR46829">
    <property type="entry name" value="STERILE ALPHA MOTIF DOMAIN-CONTAINING PROTEIN 15"/>
    <property type="match status" value="1"/>
</dbReference>
<reference evidence="2" key="1">
    <citation type="submission" date="2021-01" db="UniProtKB">
        <authorList>
            <consortium name="EnsemblMetazoa"/>
        </authorList>
    </citation>
    <scope>IDENTIFICATION</scope>
</reference>
<dbReference type="OrthoDB" id="6133291at2759"/>
<name>A0A7M5XEH7_9CNID</name>
<keyword evidence="3" id="KW-1185">Reference proteome</keyword>
<evidence type="ECO:0000259" key="1">
    <source>
        <dbReference type="PROSITE" id="PS50105"/>
    </source>
</evidence>
<dbReference type="EnsemblMetazoa" id="CLYHEMT021770.1">
    <property type="protein sequence ID" value="CLYHEMP021770.1"/>
    <property type="gene ID" value="CLYHEMG021770"/>
</dbReference>
<dbReference type="InterPro" id="IPR001660">
    <property type="entry name" value="SAM"/>
</dbReference>
<evidence type="ECO:0000313" key="2">
    <source>
        <dbReference type="EnsemblMetazoa" id="CLYHEMP021770.1"/>
    </source>
</evidence>
<dbReference type="InterPro" id="IPR013761">
    <property type="entry name" value="SAM/pointed_sf"/>
</dbReference>
<sequence length="168" mass="19948">MSNEDSTIEKNLKLPVKKYHKTFDHNGIPFVMRWSIDDVAEWVTSELKFPQYKDCFRNNYVSGKRLVQMTASNLPRMGITDFEHIKKITYEIRQLLGIEEPNWNRSITLPPKDTVEHYLERKSVSGRNTDGLTFEEHVRYLEEFKKHGVPEEEKHHWTETAEARKKVL</sequence>
<dbReference type="SMART" id="SM00454">
    <property type="entry name" value="SAM"/>
    <property type="match status" value="1"/>
</dbReference>
<dbReference type="SUPFAM" id="SSF47769">
    <property type="entry name" value="SAM/Pointed domain"/>
    <property type="match status" value="1"/>
</dbReference>
<dbReference type="Proteomes" id="UP000594262">
    <property type="component" value="Unplaced"/>
</dbReference>
<dbReference type="Gene3D" id="1.10.150.50">
    <property type="entry name" value="Transcription Factor, Ets-1"/>
    <property type="match status" value="1"/>
</dbReference>